<feature type="compositionally biased region" description="Polar residues" evidence="7">
    <location>
        <begin position="403"/>
        <end position="463"/>
    </location>
</feature>
<feature type="DNA-binding region" description="Homeobox" evidence="6">
    <location>
        <begin position="309"/>
        <end position="371"/>
    </location>
</feature>
<dbReference type="PANTHER" id="PTHR11850">
    <property type="entry name" value="HOMEOBOX PROTEIN TRANSCRIPTION FACTORS"/>
    <property type="match status" value="1"/>
</dbReference>
<name>A0AAV6UYM7_9ARAC</name>
<dbReference type="GO" id="GO:0048646">
    <property type="term" value="P:anatomical structure formation involved in morphogenesis"/>
    <property type="evidence" value="ECO:0007669"/>
    <property type="project" value="UniProtKB-ARBA"/>
</dbReference>
<dbReference type="PROSITE" id="PS50071">
    <property type="entry name" value="HOMEOBOX_2"/>
    <property type="match status" value="1"/>
</dbReference>
<dbReference type="SUPFAM" id="SSF46689">
    <property type="entry name" value="Homeodomain-like"/>
    <property type="match status" value="1"/>
</dbReference>
<dbReference type="GO" id="GO:0001654">
    <property type="term" value="P:eye development"/>
    <property type="evidence" value="ECO:0007669"/>
    <property type="project" value="UniProtKB-ARBA"/>
</dbReference>
<evidence type="ECO:0000313" key="9">
    <source>
        <dbReference type="EMBL" id="KAG8188843.1"/>
    </source>
</evidence>
<dbReference type="GO" id="GO:0005634">
    <property type="term" value="C:nucleus"/>
    <property type="evidence" value="ECO:0007669"/>
    <property type="project" value="UniProtKB-SubCell"/>
</dbReference>
<evidence type="ECO:0000256" key="7">
    <source>
        <dbReference type="SAM" id="MobiDB-lite"/>
    </source>
</evidence>
<evidence type="ECO:0000256" key="4">
    <source>
        <dbReference type="ARBA" id="ARBA00023155"/>
    </source>
</evidence>
<accession>A0AAV6UYM7</accession>
<gene>
    <name evidence="9" type="ORF">JTE90_004653</name>
</gene>
<dbReference type="Pfam" id="PF05920">
    <property type="entry name" value="Homeobox_KN"/>
    <property type="match status" value="1"/>
</dbReference>
<dbReference type="GO" id="GO:0000987">
    <property type="term" value="F:cis-regulatory region sequence-specific DNA binding"/>
    <property type="evidence" value="ECO:0007669"/>
    <property type="project" value="UniProtKB-ARBA"/>
</dbReference>
<keyword evidence="3 6" id="KW-0238">DNA-binding</keyword>
<feature type="region of interest" description="Disordered" evidence="7">
    <location>
        <begin position="374"/>
        <end position="498"/>
    </location>
</feature>
<protein>
    <recommendedName>
        <fullName evidence="8">Homeobox domain-containing protein</fullName>
    </recommendedName>
</protein>
<dbReference type="InterPro" id="IPR032453">
    <property type="entry name" value="PKNOX/Meis_N"/>
</dbReference>
<dbReference type="InterPro" id="IPR050224">
    <property type="entry name" value="TALE_homeobox"/>
</dbReference>
<dbReference type="InterPro" id="IPR008422">
    <property type="entry name" value="KN_HD"/>
</dbReference>
<evidence type="ECO:0000313" key="10">
    <source>
        <dbReference type="Proteomes" id="UP000827092"/>
    </source>
</evidence>
<sequence>MQEPSPGSAKIVTSLPSVLADFRDSGISMIGQCMDVSEATLASGGQGILPNQNVPTDPQSQAQFEADKRAVYKHPLFPLLALLFEKCELATQSAEVSSSESFNMDIQAFVQHQERDRKPFFSDDPDVDGLMVKAIQVLRIHLLELEKVQELCKDFCNRYIACLKNKMQSENLLRPDYPGLGSSLPSSGSSTPSSNGSSSQPLPNIPGSNGTINNYVIQQPGLSPNPLPVNNINPNQIVSAGSIYQMVQTPQGIMAQAIQVSPNAHIVHGSTPLSQIGTTPIPHDSRVSNIAPRPMLHSEDSDDDLLSKKKQKRGVLPKHATSIMRSWLFQHIVHPYPTEDEKKQIAHQTNLTLLQVNNWFINARRRILQPMLDASNPETNHKAKKSKTPSSRPVQRFWPENIASIQPQVQSPNGSEHSPSGENNQINSPGGAQASTSGMNHYTAVSTSDTEHSSPGGNASRNCSEGEANKVPSIGSLDDLSMSCNSSTDEEIDEDDKR</sequence>
<dbReference type="Proteomes" id="UP000827092">
    <property type="component" value="Unassembled WGS sequence"/>
</dbReference>
<feature type="region of interest" description="Disordered" evidence="7">
    <location>
        <begin position="293"/>
        <end position="317"/>
    </location>
</feature>
<feature type="compositionally biased region" description="Low complexity" evidence="7">
    <location>
        <begin position="178"/>
        <end position="202"/>
    </location>
</feature>
<dbReference type="Pfam" id="PF16493">
    <property type="entry name" value="Meis_PKNOX_N"/>
    <property type="match status" value="1"/>
</dbReference>
<dbReference type="EMBL" id="JAFNEN010000229">
    <property type="protein sequence ID" value="KAG8188843.1"/>
    <property type="molecule type" value="Genomic_DNA"/>
</dbReference>
<dbReference type="AlphaFoldDB" id="A0AAV6UYM7"/>
<reference evidence="9 10" key="1">
    <citation type="journal article" date="2022" name="Nat. Ecol. Evol.">
        <title>A masculinizing supergene underlies an exaggerated male reproductive morph in a spider.</title>
        <authorList>
            <person name="Hendrickx F."/>
            <person name="De Corte Z."/>
            <person name="Sonet G."/>
            <person name="Van Belleghem S.M."/>
            <person name="Kostlbacher S."/>
            <person name="Vangestel C."/>
        </authorList>
    </citation>
    <scope>NUCLEOTIDE SEQUENCE [LARGE SCALE GENOMIC DNA]</scope>
    <source>
        <strain evidence="9">W744_W776</strain>
    </source>
</reference>
<comment type="similarity">
    <text evidence="2">Belongs to the TALE/MEIS homeobox family.</text>
</comment>
<evidence type="ECO:0000256" key="1">
    <source>
        <dbReference type="ARBA" id="ARBA00004123"/>
    </source>
</evidence>
<evidence type="ECO:0000256" key="5">
    <source>
        <dbReference type="ARBA" id="ARBA00023242"/>
    </source>
</evidence>
<dbReference type="CDD" id="cd00086">
    <property type="entry name" value="homeodomain"/>
    <property type="match status" value="1"/>
</dbReference>
<feature type="compositionally biased region" description="Acidic residues" evidence="7">
    <location>
        <begin position="488"/>
        <end position="498"/>
    </location>
</feature>
<feature type="domain" description="Homeobox" evidence="8">
    <location>
        <begin position="307"/>
        <end position="370"/>
    </location>
</feature>
<organism evidence="9 10">
    <name type="scientific">Oedothorax gibbosus</name>
    <dbReference type="NCBI Taxonomy" id="931172"/>
    <lineage>
        <taxon>Eukaryota</taxon>
        <taxon>Metazoa</taxon>
        <taxon>Ecdysozoa</taxon>
        <taxon>Arthropoda</taxon>
        <taxon>Chelicerata</taxon>
        <taxon>Arachnida</taxon>
        <taxon>Araneae</taxon>
        <taxon>Araneomorphae</taxon>
        <taxon>Entelegynae</taxon>
        <taxon>Araneoidea</taxon>
        <taxon>Linyphiidae</taxon>
        <taxon>Erigoninae</taxon>
        <taxon>Oedothorax</taxon>
    </lineage>
</organism>
<keyword evidence="5 6" id="KW-0539">Nucleus</keyword>
<feature type="region of interest" description="Disordered" evidence="7">
    <location>
        <begin position="174"/>
        <end position="219"/>
    </location>
</feature>
<dbReference type="FunFam" id="1.10.10.60:FF:000004">
    <property type="entry name" value="Meis2 homeobox isoform 2c"/>
    <property type="match status" value="1"/>
</dbReference>
<proteinExistence type="inferred from homology"/>
<evidence type="ECO:0000256" key="6">
    <source>
        <dbReference type="PROSITE-ProRule" id="PRU00108"/>
    </source>
</evidence>
<dbReference type="InterPro" id="IPR009057">
    <property type="entry name" value="Homeodomain-like_sf"/>
</dbReference>
<keyword evidence="10" id="KW-1185">Reference proteome</keyword>
<dbReference type="SMART" id="SM00389">
    <property type="entry name" value="HOX"/>
    <property type="match status" value="1"/>
</dbReference>
<comment type="caution">
    <text evidence="9">The sequence shown here is derived from an EMBL/GenBank/DDBJ whole genome shotgun (WGS) entry which is preliminary data.</text>
</comment>
<dbReference type="InterPro" id="IPR001356">
    <property type="entry name" value="HD"/>
</dbReference>
<dbReference type="GO" id="GO:0006355">
    <property type="term" value="P:regulation of DNA-templated transcription"/>
    <property type="evidence" value="ECO:0007669"/>
    <property type="project" value="InterPro"/>
</dbReference>
<dbReference type="GO" id="GO:0048663">
    <property type="term" value="P:neuron fate commitment"/>
    <property type="evidence" value="ECO:0007669"/>
    <property type="project" value="UniProtKB-ARBA"/>
</dbReference>
<evidence type="ECO:0000259" key="8">
    <source>
        <dbReference type="PROSITE" id="PS50071"/>
    </source>
</evidence>
<feature type="compositionally biased region" description="Polar residues" evidence="7">
    <location>
        <begin position="206"/>
        <end position="219"/>
    </location>
</feature>
<dbReference type="Gene3D" id="1.10.10.60">
    <property type="entry name" value="Homeodomain-like"/>
    <property type="match status" value="1"/>
</dbReference>
<comment type="subcellular location">
    <subcellularLocation>
        <location evidence="1 6">Nucleus</location>
    </subcellularLocation>
</comment>
<keyword evidence="4 6" id="KW-0371">Homeobox</keyword>
<evidence type="ECO:0000256" key="3">
    <source>
        <dbReference type="ARBA" id="ARBA00023125"/>
    </source>
</evidence>
<evidence type="ECO:0000256" key="2">
    <source>
        <dbReference type="ARBA" id="ARBA00009661"/>
    </source>
</evidence>